<feature type="compositionally biased region" description="Low complexity" evidence="1">
    <location>
        <begin position="52"/>
        <end position="65"/>
    </location>
</feature>
<dbReference type="Pfam" id="PF19756">
    <property type="entry name" value="DUF6243"/>
    <property type="match status" value="1"/>
</dbReference>
<sequence length="72" mass="7938">MAKNRNGMLGVGGQRKNISRKALRGGVGKSSSNETDALAQKKELLERMRTRNAGQPQNEQPQNEQAENENES</sequence>
<feature type="compositionally biased region" description="Basic and acidic residues" evidence="1">
    <location>
        <begin position="39"/>
        <end position="49"/>
    </location>
</feature>
<dbReference type="EMBL" id="BAAARW010000001">
    <property type="protein sequence ID" value="GAA2398192.1"/>
    <property type="molecule type" value="Genomic_DNA"/>
</dbReference>
<gene>
    <name evidence="2" type="ORF">GCM10010191_01120</name>
</gene>
<dbReference type="Proteomes" id="UP001501231">
    <property type="component" value="Unassembled WGS sequence"/>
</dbReference>
<reference evidence="2 3" key="1">
    <citation type="journal article" date="2019" name="Int. J. Syst. Evol. Microbiol.">
        <title>The Global Catalogue of Microorganisms (GCM) 10K type strain sequencing project: providing services to taxonomists for standard genome sequencing and annotation.</title>
        <authorList>
            <consortium name="The Broad Institute Genomics Platform"/>
            <consortium name="The Broad Institute Genome Sequencing Center for Infectious Disease"/>
            <person name="Wu L."/>
            <person name="Ma J."/>
        </authorList>
    </citation>
    <scope>NUCLEOTIDE SEQUENCE [LARGE SCALE GENOMIC DNA]</scope>
    <source>
        <strain evidence="2 3">JCM 3325</strain>
    </source>
</reference>
<proteinExistence type="predicted"/>
<organism evidence="2 3">
    <name type="scientific">Actinomadura vinacea</name>
    <dbReference type="NCBI Taxonomy" id="115336"/>
    <lineage>
        <taxon>Bacteria</taxon>
        <taxon>Bacillati</taxon>
        <taxon>Actinomycetota</taxon>
        <taxon>Actinomycetes</taxon>
        <taxon>Streptosporangiales</taxon>
        <taxon>Thermomonosporaceae</taxon>
        <taxon>Actinomadura</taxon>
    </lineage>
</organism>
<evidence type="ECO:0000313" key="3">
    <source>
        <dbReference type="Proteomes" id="UP001501231"/>
    </source>
</evidence>
<dbReference type="InterPro" id="IPR046210">
    <property type="entry name" value="DUF6243"/>
</dbReference>
<feature type="region of interest" description="Disordered" evidence="1">
    <location>
        <begin position="1"/>
        <end position="72"/>
    </location>
</feature>
<name>A0ABN3I957_9ACTN</name>
<accession>A0ABN3I957</accession>
<comment type="caution">
    <text evidence="2">The sequence shown here is derived from an EMBL/GenBank/DDBJ whole genome shotgun (WGS) entry which is preliminary data.</text>
</comment>
<protein>
    <submittedName>
        <fullName evidence="2">Uncharacterized protein</fullName>
    </submittedName>
</protein>
<evidence type="ECO:0000256" key="1">
    <source>
        <dbReference type="SAM" id="MobiDB-lite"/>
    </source>
</evidence>
<evidence type="ECO:0000313" key="2">
    <source>
        <dbReference type="EMBL" id="GAA2398192.1"/>
    </source>
</evidence>
<dbReference type="RefSeq" id="WP_344586244.1">
    <property type="nucleotide sequence ID" value="NZ_BAAARW010000001.1"/>
</dbReference>
<keyword evidence="3" id="KW-1185">Reference proteome</keyword>